<evidence type="ECO:0000256" key="1">
    <source>
        <dbReference type="SAM" id="MobiDB-lite"/>
    </source>
</evidence>
<sequence length="201" mass="22227">MTLADRLDKLEPRERKLLGVLVGTLAAMVVLALPIYAWSAVSSSRTENDEIRALIEEVYKARLSVAERKAKQDALLARYGRPAPALAGFIEEAAKQNGITIADAQDKPDVPHGKRYTERLTVVKMHKVGMLALVKTLEKIEQSGHAVAITRLNIRPRAGEPDSYEVELGVSAYDRKPDAKEKEKEKDKGEPKDTADEENSP</sequence>
<name>A0A6N7PZ20_9BACT</name>
<accession>A0A6N7PZ20</accession>
<feature type="compositionally biased region" description="Basic and acidic residues" evidence="1">
    <location>
        <begin position="173"/>
        <end position="194"/>
    </location>
</feature>
<reference evidence="3 4" key="1">
    <citation type="submission" date="2019-10" db="EMBL/GenBank/DDBJ databases">
        <title>A soil myxobacterium in the family Polyangiaceae.</title>
        <authorList>
            <person name="Li Y."/>
            <person name="Wang J."/>
        </authorList>
    </citation>
    <scope>NUCLEOTIDE SEQUENCE [LARGE SCALE GENOMIC DNA]</scope>
    <source>
        <strain evidence="3 4">DSM 14734</strain>
    </source>
</reference>
<feature type="transmembrane region" description="Helical" evidence="2">
    <location>
        <begin position="17"/>
        <end position="38"/>
    </location>
</feature>
<keyword evidence="2" id="KW-1133">Transmembrane helix</keyword>
<feature type="region of interest" description="Disordered" evidence="1">
    <location>
        <begin position="158"/>
        <end position="201"/>
    </location>
</feature>
<keyword evidence="2" id="KW-0472">Membrane</keyword>
<dbReference type="AlphaFoldDB" id="A0A6N7PZ20"/>
<gene>
    <name evidence="3" type="ORF">GF068_18855</name>
</gene>
<dbReference type="Proteomes" id="UP000440224">
    <property type="component" value="Unassembled WGS sequence"/>
</dbReference>
<organism evidence="3 4">
    <name type="scientific">Polyangium spumosum</name>
    <dbReference type="NCBI Taxonomy" id="889282"/>
    <lineage>
        <taxon>Bacteria</taxon>
        <taxon>Pseudomonadati</taxon>
        <taxon>Myxococcota</taxon>
        <taxon>Polyangia</taxon>
        <taxon>Polyangiales</taxon>
        <taxon>Polyangiaceae</taxon>
        <taxon>Polyangium</taxon>
    </lineage>
</organism>
<protein>
    <recommendedName>
        <fullName evidence="5">Type II secretion system protein M</fullName>
    </recommendedName>
</protein>
<evidence type="ECO:0000313" key="4">
    <source>
        <dbReference type="Proteomes" id="UP000440224"/>
    </source>
</evidence>
<dbReference type="RefSeq" id="WP_338046458.1">
    <property type="nucleotide sequence ID" value="NZ_WJIE01000005.1"/>
</dbReference>
<evidence type="ECO:0000313" key="3">
    <source>
        <dbReference type="EMBL" id="MRG93961.1"/>
    </source>
</evidence>
<keyword evidence="4" id="KW-1185">Reference proteome</keyword>
<comment type="caution">
    <text evidence="3">The sequence shown here is derived from an EMBL/GenBank/DDBJ whole genome shotgun (WGS) entry which is preliminary data.</text>
</comment>
<evidence type="ECO:0008006" key="5">
    <source>
        <dbReference type="Google" id="ProtNLM"/>
    </source>
</evidence>
<evidence type="ECO:0000256" key="2">
    <source>
        <dbReference type="SAM" id="Phobius"/>
    </source>
</evidence>
<dbReference type="EMBL" id="WJIE01000005">
    <property type="protein sequence ID" value="MRG93961.1"/>
    <property type="molecule type" value="Genomic_DNA"/>
</dbReference>
<keyword evidence="2" id="KW-0812">Transmembrane</keyword>
<proteinExistence type="predicted"/>